<evidence type="ECO:0000259" key="18">
    <source>
        <dbReference type="PROSITE" id="PS52012"/>
    </source>
</evidence>
<evidence type="ECO:0000256" key="17">
    <source>
        <dbReference type="SAM" id="SignalP"/>
    </source>
</evidence>
<dbReference type="PANTHER" id="PTHR37928">
    <property type="entry name" value="CFEM DOMAIN PROTEIN (AFU_ORTHOLOGUE AFUA_6G14090)"/>
    <property type="match status" value="1"/>
</dbReference>
<keyword evidence="7" id="KW-0336">GPI-anchor</keyword>
<evidence type="ECO:0000313" key="19">
    <source>
        <dbReference type="EMBL" id="PVI05437.1"/>
    </source>
</evidence>
<keyword evidence="9 17" id="KW-0732">Signal</keyword>
<evidence type="ECO:0000256" key="6">
    <source>
        <dbReference type="ARBA" id="ARBA00022617"/>
    </source>
</evidence>
<dbReference type="GO" id="GO:0098552">
    <property type="term" value="C:side of membrane"/>
    <property type="evidence" value="ECO:0007669"/>
    <property type="project" value="UniProtKB-KW"/>
</dbReference>
<evidence type="ECO:0000256" key="7">
    <source>
        <dbReference type="ARBA" id="ARBA00022622"/>
    </source>
</evidence>
<dbReference type="Pfam" id="PF05730">
    <property type="entry name" value="CFEM"/>
    <property type="match status" value="1"/>
</dbReference>
<comment type="caution">
    <text evidence="15">Lacks conserved residue(s) required for the propagation of feature annotation.</text>
</comment>
<dbReference type="InterPro" id="IPR008427">
    <property type="entry name" value="Extracellular_membr_CFEM_dom"/>
</dbReference>
<gene>
    <name evidence="19" type="ORF">DM02DRAFT_650774</name>
</gene>
<feature type="chain" id="PRO_5015945379" description="CFEM domain-containing protein" evidence="17">
    <location>
        <begin position="16"/>
        <end position="251"/>
    </location>
</feature>
<keyword evidence="11" id="KW-0472">Membrane</keyword>
<keyword evidence="4" id="KW-1003">Cell membrane</keyword>
<dbReference type="GO" id="GO:0005886">
    <property type="term" value="C:plasma membrane"/>
    <property type="evidence" value="ECO:0007669"/>
    <property type="project" value="UniProtKB-SubCell"/>
</dbReference>
<comment type="subcellular location">
    <subcellularLocation>
        <location evidence="1">Cell membrane</location>
        <topology evidence="1">Lipid-anchor</topology>
        <topology evidence="1">GPI-anchor</topology>
    </subcellularLocation>
    <subcellularLocation>
        <location evidence="2">Secreted</location>
    </subcellularLocation>
</comment>
<feature type="compositionally biased region" description="Low complexity" evidence="16">
    <location>
        <begin position="194"/>
        <end position="225"/>
    </location>
</feature>
<keyword evidence="20" id="KW-1185">Reference proteome</keyword>
<protein>
    <recommendedName>
        <fullName evidence="18">CFEM domain-containing protein</fullName>
    </recommendedName>
</protein>
<keyword evidence="6 15" id="KW-0349">Heme</keyword>
<dbReference type="AlphaFoldDB" id="A0A2V1E4G1"/>
<accession>A0A2V1E4G1</accession>
<name>A0A2V1E4G1_9PLEO</name>
<dbReference type="PROSITE" id="PS52012">
    <property type="entry name" value="CFEM"/>
    <property type="match status" value="1"/>
</dbReference>
<dbReference type="SMART" id="SM00747">
    <property type="entry name" value="CFEM"/>
    <property type="match status" value="1"/>
</dbReference>
<evidence type="ECO:0000256" key="4">
    <source>
        <dbReference type="ARBA" id="ARBA00022475"/>
    </source>
</evidence>
<keyword evidence="14" id="KW-0449">Lipoprotein</keyword>
<evidence type="ECO:0000256" key="15">
    <source>
        <dbReference type="PROSITE-ProRule" id="PRU01356"/>
    </source>
</evidence>
<evidence type="ECO:0000256" key="8">
    <source>
        <dbReference type="ARBA" id="ARBA00022723"/>
    </source>
</evidence>
<evidence type="ECO:0000256" key="5">
    <source>
        <dbReference type="ARBA" id="ARBA00022525"/>
    </source>
</evidence>
<dbReference type="OrthoDB" id="3767534at2759"/>
<reference evidence="19 20" key="1">
    <citation type="journal article" date="2018" name="Sci. Rep.">
        <title>Comparative genomics provides insights into the lifestyle and reveals functional heterogeneity of dark septate endophytic fungi.</title>
        <authorList>
            <person name="Knapp D.G."/>
            <person name="Nemeth J.B."/>
            <person name="Barry K."/>
            <person name="Hainaut M."/>
            <person name="Henrissat B."/>
            <person name="Johnson J."/>
            <person name="Kuo A."/>
            <person name="Lim J.H.P."/>
            <person name="Lipzen A."/>
            <person name="Nolan M."/>
            <person name="Ohm R.A."/>
            <person name="Tamas L."/>
            <person name="Grigoriev I.V."/>
            <person name="Spatafora J.W."/>
            <person name="Nagy L.G."/>
            <person name="Kovacs G.M."/>
        </authorList>
    </citation>
    <scope>NUCLEOTIDE SEQUENCE [LARGE SCALE GENOMIC DNA]</scope>
    <source>
        <strain evidence="19 20">DSE2036</strain>
    </source>
</reference>
<keyword evidence="8 15" id="KW-0479">Metal-binding</keyword>
<feature type="disulfide bond" evidence="15">
    <location>
        <begin position="38"/>
        <end position="45"/>
    </location>
</feature>
<evidence type="ECO:0000256" key="1">
    <source>
        <dbReference type="ARBA" id="ARBA00004609"/>
    </source>
</evidence>
<evidence type="ECO:0000256" key="12">
    <source>
        <dbReference type="ARBA" id="ARBA00023157"/>
    </source>
</evidence>
<evidence type="ECO:0000256" key="2">
    <source>
        <dbReference type="ARBA" id="ARBA00004613"/>
    </source>
</evidence>
<feature type="binding site" description="axial binding residue" evidence="15">
    <location>
        <position position="42"/>
    </location>
    <ligand>
        <name>heme</name>
        <dbReference type="ChEBI" id="CHEBI:30413"/>
    </ligand>
    <ligandPart>
        <name>Fe</name>
        <dbReference type="ChEBI" id="CHEBI:18248"/>
    </ligandPart>
</feature>
<feature type="region of interest" description="Disordered" evidence="16">
    <location>
        <begin position="131"/>
        <end position="161"/>
    </location>
</feature>
<keyword evidence="13" id="KW-0325">Glycoprotein</keyword>
<feature type="domain" description="CFEM" evidence="18">
    <location>
        <begin position="1"/>
        <end position="109"/>
    </location>
</feature>
<comment type="similarity">
    <text evidence="3">Belongs to the RBT5 family.</text>
</comment>
<dbReference type="GO" id="GO:0046872">
    <property type="term" value="F:metal ion binding"/>
    <property type="evidence" value="ECO:0007669"/>
    <property type="project" value="UniProtKB-UniRule"/>
</dbReference>
<dbReference type="STRING" id="97972.A0A2V1E4G1"/>
<keyword evidence="5" id="KW-0964">Secreted</keyword>
<evidence type="ECO:0000256" key="13">
    <source>
        <dbReference type="ARBA" id="ARBA00023180"/>
    </source>
</evidence>
<evidence type="ECO:0000256" key="16">
    <source>
        <dbReference type="SAM" id="MobiDB-lite"/>
    </source>
</evidence>
<dbReference type="Proteomes" id="UP000244855">
    <property type="component" value="Unassembled WGS sequence"/>
</dbReference>
<evidence type="ECO:0000313" key="20">
    <source>
        <dbReference type="Proteomes" id="UP000244855"/>
    </source>
</evidence>
<proteinExistence type="inferred from homology"/>
<dbReference type="PANTHER" id="PTHR37928:SF2">
    <property type="entry name" value="GPI ANCHORED CFEM DOMAIN PROTEIN (AFU_ORTHOLOGUE AFUA_6G10580)"/>
    <property type="match status" value="1"/>
</dbReference>
<feature type="region of interest" description="Disordered" evidence="16">
    <location>
        <begin position="178"/>
        <end position="225"/>
    </location>
</feature>
<dbReference type="InterPro" id="IPR051735">
    <property type="entry name" value="CFEM_domain"/>
</dbReference>
<evidence type="ECO:0000256" key="11">
    <source>
        <dbReference type="ARBA" id="ARBA00023136"/>
    </source>
</evidence>
<evidence type="ECO:0000256" key="10">
    <source>
        <dbReference type="ARBA" id="ARBA00023004"/>
    </source>
</evidence>
<evidence type="ECO:0000256" key="3">
    <source>
        <dbReference type="ARBA" id="ARBA00010031"/>
    </source>
</evidence>
<dbReference type="GO" id="GO:0005576">
    <property type="term" value="C:extracellular region"/>
    <property type="evidence" value="ECO:0007669"/>
    <property type="project" value="UniProtKB-SubCell"/>
</dbReference>
<sequence>MRFISSFALIAVAAGQSITDIPSCALTCLTTGVQNLGCGLTDFKCSCEKSKDLTPALTSCVQSACPSTDDQQKVVTVVTSLCKQAGVDISSPSSASSVAASSVAASSSSARSGAGSTSSYVYLPPGTTLPSTTVSSAASSRAPVSSSGSSSSAGVSGSSGASCAGGVTVTVTSTVGCGSSPVSTGRSSVVPGISTAVSSPPFPTTTSSRPASIAPSGSRVSSSLPPSFTGSAQGLKAPIFAGVFGLAVAVL</sequence>
<organism evidence="19 20">
    <name type="scientific">Periconia macrospinosa</name>
    <dbReference type="NCBI Taxonomy" id="97972"/>
    <lineage>
        <taxon>Eukaryota</taxon>
        <taxon>Fungi</taxon>
        <taxon>Dikarya</taxon>
        <taxon>Ascomycota</taxon>
        <taxon>Pezizomycotina</taxon>
        <taxon>Dothideomycetes</taxon>
        <taxon>Pleosporomycetidae</taxon>
        <taxon>Pleosporales</taxon>
        <taxon>Massarineae</taxon>
        <taxon>Periconiaceae</taxon>
        <taxon>Periconia</taxon>
    </lineage>
</organism>
<keyword evidence="12 15" id="KW-1015">Disulfide bond</keyword>
<dbReference type="EMBL" id="KZ805314">
    <property type="protein sequence ID" value="PVI05437.1"/>
    <property type="molecule type" value="Genomic_DNA"/>
</dbReference>
<evidence type="ECO:0000256" key="9">
    <source>
        <dbReference type="ARBA" id="ARBA00022729"/>
    </source>
</evidence>
<evidence type="ECO:0000256" key="14">
    <source>
        <dbReference type="ARBA" id="ARBA00023288"/>
    </source>
</evidence>
<feature type="signal peptide" evidence="17">
    <location>
        <begin position="1"/>
        <end position="15"/>
    </location>
</feature>
<keyword evidence="10 15" id="KW-0408">Iron</keyword>